<evidence type="ECO:0000313" key="4">
    <source>
        <dbReference type="EMBL" id="QAZ66982.1"/>
    </source>
</evidence>
<dbReference type="Proteomes" id="UP000293296">
    <property type="component" value="Chromosome"/>
</dbReference>
<dbReference type="InterPro" id="IPR043129">
    <property type="entry name" value="ATPase_NBD"/>
</dbReference>
<protein>
    <submittedName>
        <fullName evidence="4">Heat-shock protein</fullName>
    </submittedName>
</protein>
<dbReference type="PANTHER" id="PTHR19375">
    <property type="entry name" value="HEAT SHOCK PROTEIN 70KDA"/>
    <property type="match status" value="1"/>
</dbReference>
<dbReference type="InterPro" id="IPR042054">
    <property type="entry name" value="YegD-like"/>
</dbReference>
<organism evidence="4 5">
    <name type="scientific">Solidesulfovibrio carbinolicus</name>
    <dbReference type="NCBI Taxonomy" id="296842"/>
    <lineage>
        <taxon>Bacteria</taxon>
        <taxon>Pseudomonadati</taxon>
        <taxon>Thermodesulfobacteriota</taxon>
        <taxon>Desulfovibrionia</taxon>
        <taxon>Desulfovibrionales</taxon>
        <taxon>Desulfovibrionaceae</taxon>
        <taxon>Solidesulfovibrio</taxon>
    </lineage>
</organism>
<dbReference type="AlphaFoldDB" id="A0A4V0YQP1"/>
<proteinExistence type="inferred from homology"/>
<dbReference type="Gene3D" id="3.30.420.40">
    <property type="match status" value="2"/>
</dbReference>
<dbReference type="PRINTS" id="PR00301">
    <property type="entry name" value="HEATSHOCK70"/>
</dbReference>
<accession>A0A4V0YQP1</accession>
<evidence type="ECO:0000256" key="3">
    <source>
        <dbReference type="ARBA" id="ARBA00022840"/>
    </source>
</evidence>
<reference evidence="4 5" key="1">
    <citation type="submission" date="2018-02" db="EMBL/GenBank/DDBJ databases">
        <title>Genome sequence of Desulfovibrio carbinolicus DSM 3852.</title>
        <authorList>
            <person name="Wilbanks E."/>
            <person name="Skennerton C.T."/>
            <person name="Orphan V.J."/>
        </authorList>
    </citation>
    <scope>NUCLEOTIDE SEQUENCE [LARGE SCALE GENOMIC DNA]</scope>
    <source>
        <strain evidence="4 5">DSM 3852</strain>
    </source>
</reference>
<evidence type="ECO:0000313" key="5">
    <source>
        <dbReference type="Proteomes" id="UP000293296"/>
    </source>
</evidence>
<keyword evidence="2" id="KW-0547">Nucleotide-binding</keyword>
<keyword evidence="3" id="KW-0067">ATP-binding</keyword>
<evidence type="ECO:0000256" key="1">
    <source>
        <dbReference type="ARBA" id="ARBA00007381"/>
    </source>
</evidence>
<dbReference type="InterPro" id="IPR013126">
    <property type="entry name" value="Hsp_70_fam"/>
</dbReference>
<dbReference type="Pfam" id="PF00012">
    <property type="entry name" value="HSP70"/>
    <property type="match status" value="2"/>
</dbReference>
<dbReference type="PROSITE" id="PS00329">
    <property type="entry name" value="HSP70_2"/>
    <property type="match status" value="1"/>
</dbReference>
<dbReference type="EMBL" id="CP026538">
    <property type="protein sequence ID" value="QAZ66982.1"/>
    <property type="molecule type" value="Genomic_DNA"/>
</dbReference>
<dbReference type="GO" id="GO:0005524">
    <property type="term" value="F:ATP binding"/>
    <property type="evidence" value="ECO:0007669"/>
    <property type="project" value="UniProtKB-KW"/>
</dbReference>
<dbReference type="OrthoDB" id="9807934at2"/>
<dbReference type="SUPFAM" id="SSF53067">
    <property type="entry name" value="Actin-like ATPase domain"/>
    <property type="match status" value="2"/>
</dbReference>
<evidence type="ECO:0000256" key="2">
    <source>
        <dbReference type="ARBA" id="ARBA00022741"/>
    </source>
</evidence>
<keyword evidence="5" id="KW-1185">Reference proteome</keyword>
<name>A0A4V0YQP1_9BACT</name>
<sequence length="441" mass="48008">MGRRCLGQLSARNVYGEGESVALGIDFGTSNSAVGLLKDGLSCLVALEDGKQTIPSAIFYDTEEDAVRFGNEAIAFYMDGCEGRLLRSLKSILGSSLVNESTEVGYKNIAFKDIIVTFVRHLKATAETAVGHDVDRVVMGRPVRFVDADEQADVLAQAHLEEIARKAGFREVLFQYEPIAAALDYEQSVKQEELALIVDIGGGTSDFSVVRVSPDRRGKADRKQDILANTGVHVGGTDLDLKLSLEQVMPLFGYRTQTRSLHPGDPILDLPPMYYRELATWHKIVFLYNNRALQGVKNIKYHAQRQDLVDRLVRIIERQEGHRLAGDVEAAKIALSQQDAASISLNYVEKGLEASLRRQPFESDIAPETASIVLKINECLTLAGVPASAIETLFMTGGSTAIPCIAQACRQTVPAARLVEGSRFGSVGIGLALDAGRKFGP</sequence>
<comment type="similarity">
    <text evidence="1">Belongs to the heat shock protein 70 family.</text>
</comment>
<gene>
    <name evidence="4" type="ORF">C3Y92_06925</name>
</gene>
<dbReference type="InterPro" id="IPR018181">
    <property type="entry name" value="Heat_shock_70_CS"/>
</dbReference>
<dbReference type="KEGG" id="dcb:C3Y92_06925"/>
<dbReference type="CDD" id="cd10231">
    <property type="entry name" value="ASKHA_NBD_HSP70_YegD-like"/>
    <property type="match status" value="1"/>
</dbReference>
<dbReference type="GO" id="GO:0140662">
    <property type="term" value="F:ATP-dependent protein folding chaperone"/>
    <property type="evidence" value="ECO:0007669"/>
    <property type="project" value="InterPro"/>
</dbReference>